<evidence type="ECO:0000313" key="4">
    <source>
        <dbReference type="Proteomes" id="UP000606974"/>
    </source>
</evidence>
<feature type="coiled-coil region" evidence="1">
    <location>
        <begin position="36"/>
        <end position="82"/>
    </location>
</feature>
<name>A0A8H7E950_9EURO</name>
<gene>
    <name evidence="3" type="ORF">GJ744_011921</name>
</gene>
<dbReference type="AlphaFoldDB" id="A0A8H7E950"/>
<protein>
    <submittedName>
        <fullName evidence="3">Uncharacterized protein</fullName>
    </submittedName>
</protein>
<sequence>MSMSDHPATPARGERPPGFPRDAFDDVCSKYIEDRKKALSSQVEETKREIQIAQEAGQNEKVEELKETMKNLGAAIEAYQNRKIGWGSCHCFQDGKLVQAPEPGKRWLSEGFSAAFQSNFLPR</sequence>
<proteinExistence type="predicted"/>
<feature type="region of interest" description="Disordered" evidence="2">
    <location>
        <begin position="1"/>
        <end position="22"/>
    </location>
</feature>
<comment type="caution">
    <text evidence="3">The sequence shown here is derived from an EMBL/GenBank/DDBJ whole genome shotgun (WGS) entry which is preliminary data.</text>
</comment>
<accession>A0A8H7E950</accession>
<evidence type="ECO:0000256" key="1">
    <source>
        <dbReference type="SAM" id="Coils"/>
    </source>
</evidence>
<keyword evidence="4" id="KW-1185">Reference proteome</keyword>
<dbReference type="EMBL" id="JAACFV010000009">
    <property type="protein sequence ID" value="KAF7512818.1"/>
    <property type="molecule type" value="Genomic_DNA"/>
</dbReference>
<evidence type="ECO:0000313" key="3">
    <source>
        <dbReference type="EMBL" id="KAF7512818.1"/>
    </source>
</evidence>
<evidence type="ECO:0000256" key="2">
    <source>
        <dbReference type="SAM" id="MobiDB-lite"/>
    </source>
</evidence>
<keyword evidence="1" id="KW-0175">Coiled coil</keyword>
<organism evidence="3 4">
    <name type="scientific">Endocarpon pusillum</name>
    <dbReference type="NCBI Taxonomy" id="364733"/>
    <lineage>
        <taxon>Eukaryota</taxon>
        <taxon>Fungi</taxon>
        <taxon>Dikarya</taxon>
        <taxon>Ascomycota</taxon>
        <taxon>Pezizomycotina</taxon>
        <taxon>Eurotiomycetes</taxon>
        <taxon>Chaetothyriomycetidae</taxon>
        <taxon>Verrucariales</taxon>
        <taxon>Verrucariaceae</taxon>
        <taxon>Endocarpon</taxon>
    </lineage>
</organism>
<dbReference type="Proteomes" id="UP000606974">
    <property type="component" value="Unassembled WGS sequence"/>
</dbReference>
<reference evidence="3" key="1">
    <citation type="submission" date="2020-02" db="EMBL/GenBank/DDBJ databases">
        <authorList>
            <person name="Palmer J.M."/>
        </authorList>
    </citation>
    <scope>NUCLEOTIDE SEQUENCE</scope>
    <source>
        <strain evidence="3">EPUS1.4</strain>
        <tissue evidence="3">Thallus</tissue>
    </source>
</reference>